<organism evidence="2 3">
    <name type="scientific">Phragmitibacter flavus</name>
    <dbReference type="NCBI Taxonomy" id="2576071"/>
    <lineage>
        <taxon>Bacteria</taxon>
        <taxon>Pseudomonadati</taxon>
        <taxon>Verrucomicrobiota</taxon>
        <taxon>Verrucomicrobiia</taxon>
        <taxon>Verrucomicrobiales</taxon>
        <taxon>Verrucomicrobiaceae</taxon>
        <taxon>Phragmitibacter</taxon>
    </lineage>
</organism>
<keyword evidence="1" id="KW-1133">Transmembrane helix</keyword>
<name>A0A5R8KHT0_9BACT</name>
<dbReference type="Proteomes" id="UP000306196">
    <property type="component" value="Unassembled WGS sequence"/>
</dbReference>
<accession>A0A5R8KHT0</accession>
<proteinExistence type="predicted"/>
<sequence>MDDAKLIAAWIAAAVAIAGTCLTVISQFVFRFMDNRAKRRHEFMSARRDALLKALEVLDHCYSNMSFDKKPPTNPHTWDLSESHAAMNGMIVFCANPQKAVDTFTDALGLRDGDTFNPMERLHAFRCVVCDELGLPRTNYDDPNITWIGQLAGTSKEAK</sequence>
<keyword evidence="3" id="KW-1185">Reference proteome</keyword>
<evidence type="ECO:0008006" key="4">
    <source>
        <dbReference type="Google" id="ProtNLM"/>
    </source>
</evidence>
<feature type="transmembrane region" description="Helical" evidence="1">
    <location>
        <begin position="6"/>
        <end position="30"/>
    </location>
</feature>
<comment type="caution">
    <text evidence="2">The sequence shown here is derived from an EMBL/GenBank/DDBJ whole genome shotgun (WGS) entry which is preliminary data.</text>
</comment>
<gene>
    <name evidence="2" type="ORF">FEM03_03875</name>
</gene>
<evidence type="ECO:0000313" key="2">
    <source>
        <dbReference type="EMBL" id="TLD71873.1"/>
    </source>
</evidence>
<protein>
    <recommendedName>
        <fullName evidence="4">DUF4760 domain-containing protein</fullName>
    </recommendedName>
</protein>
<dbReference type="AlphaFoldDB" id="A0A5R8KHT0"/>
<reference evidence="2 3" key="1">
    <citation type="submission" date="2019-05" db="EMBL/GenBank/DDBJ databases">
        <title>Verrucobacter flavum gen. nov., sp. nov. a new member of the family Verrucomicrobiaceae.</title>
        <authorList>
            <person name="Szuroczki S."/>
            <person name="Abbaszade G."/>
            <person name="Szabo A."/>
            <person name="Felfoldi T."/>
            <person name="Schumann P."/>
            <person name="Boka K."/>
            <person name="Keki Z."/>
            <person name="Toumi M."/>
            <person name="Toth E."/>
        </authorList>
    </citation>
    <scope>NUCLEOTIDE SEQUENCE [LARGE SCALE GENOMIC DNA]</scope>
    <source>
        <strain evidence="2 3">MG-N-17</strain>
    </source>
</reference>
<keyword evidence="1" id="KW-0812">Transmembrane</keyword>
<dbReference type="EMBL" id="VAUV01000003">
    <property type="protein sequence ID" value="TLD71873.1"/>
    <property type="molecule type" value="Genomic_DNA"/>
</dbReference>
<evidence type="ECO:0000313" key="3">
    <source>
        <dbReference type="Proteomes" id="UP000306196"/>
    </source>
</evidence>
<evidence type="ECO:0000256" key="1">
    <source>
        <dbReference type="SAM" id="Phobius"/>
    </source>
</evidence>
<dbReference type="RefSeq" id="WP_138084877.1">
    <property type="nucleotide sequence ID" value="NZ_VAUV01000003.1"/>
</dbReference>
<keyword evidence="1" id="KW-0472">Membrane</keyword>